<gene>
    <name evidence="3" type="ORF">F6A08_12080</name>
</gene>
<name>A0ABQ6V5X8_9MICO</name>
<organism evidence="3 4">
    <name type="scientific">Microbacterium algeriense</name>
    <dbReference type="NCBI Taxonomy" id="2615184"/>
    <lineage>
        <taxon>Bacteria</taxon>
        <taxon>Bacillati</taxon>
        <taxon>Actinomycetota</taxon>
        <taxon>Actinomycetes</taxon>
        <taxon>Micrococcales</taxon>
        <taxon>Microbacteriaceae</taxon>
        <taxon>Microbacterium</taxon>
    </lineage>
</organism>
<sequence length="186" mass="19459">MPNRSVVVTTTLFAALFVAALTGCTAPDSEAVETSAAERPVATPSSEPTAAAEPVCRRPGGDGTISTGEPLNVELYSEMHDYGPREGANGTVAYAPDGTLASYVVAPGDHDEAILERLCVGPYSLDALNAVRRGSVHSVDPTSQAYLTPLYAGDTLNLNPYTITSVGDVNGEVRSYEASFILPPQR</sequence>
<keyword evidence="2" id="KW-0732">Signal</keyword>
<dbReference type="EMBL" id="WAAO01000002">
    <property type="protein sequence ID" value="KAB1864803.1"/>
    <property type="molecule type" value="Genomic_DNA"/>
</dbReference>
<comment type="caution">
    <text evidence="3">The sequence shown here is derived from an EMBL/GenBank/DDBJ whole genome shotgun (WGS) entry which is preliminary data.</text>
</comment>
<evidence type="ECO:0000313" key="3">
    <source>
        <dbReference type="EMBL" id="KAB1864803.1"/>
    </source>
</evidence>
<accession>A0ABQ6V5X8</accession>
<evidence type="ECO:0000256" key="2">
    <source>
        <dbReference type="SAM" id="SignalP"/>
    </source>
</evidence>
<keyword evidence="4" id="KW-1185">Reference proteome</keyword>
<dbReference type="RefSeq" id="WP_151459542.1">
    <property type="nucleotide sequence ID" value="NZ_WAAO01000002.1"/>
</dbReference>
<feature type="chain" id="PRO_5045513513" evidence="2">
    <location>
        <begin position="21"/>
        <end position="186"/>
    </location>
</feature>
<dbReference type="GeneID" id="77477199"/>
<feature type="signal peptide" evidence="2">
    <location>
        <begin position="1"/>
        <end position="20"/>
    </location>
</feature>
<feature type="region of interest" description="Disordered" evidence="1">
    <location>
        <begin position="31"/>
        <end position="69"/>
    </location>
</feature>
<evidence type="ECO:0000256" key="1">
    <source>
        <dbReference type="SAM" id="MobiDB-lite"/>
    </source>
</evidence>
<protein>
    <submittedName>
        <fullName evidence="3">Uncharacterized protein</fullName>
    </submittedName>
</protein>
<dbReference type="Proteomes" id="UP000478836">
    <property type="component" value="Unassembled WGS sequence"/>
</dbReference>
<dbReference type="PROSITE" id="PS51257">
    <property type="entry name" value="PROKAR_LIPOPROTEIN"/>
    <property type="match status" value="1"/>
</dbReference>
<proteinExistence type="predicted"/>
<evidence type="ECO:0000313" key="4">
    <source>
        <dbReference type="Proteomes" id="UP000478836"/>
    </source>
</evidence>
<reference evidence="4" key="1">
    <citation type="submission" date="2019-09" db="EMBL/GenBank/DDBJ databases">
        <title>Whole genome sequencing of Microbacterium maritypicum.</title>
        <authorList>
            <person name="Lenchi N."/>
        </authorList>
    </citation>
    <scope>NUCLEOTIDE SEQUENCE [LARGE SCALE GENOMIC DNA]</scope>
    <source>
        <strain evidence="4">G1</strain>
    </source>
</reference>